<dbReference type="EMBL" id="JAUOZU010000006">
    <property type="protein sequence ID" value="MDO6964004.1"/>
    <property type="molecule type" value="Genomic_DNA"/>
</dbReference>
<gene>
    <name evidence="1" type="ORF">Q4481_08550</name>
</gene>
<comment type="caution">
    <text evidence="1">The sequence shown here is derived from an EMBL/GenBank/DDBJ whole genome shotgun (WGS) entry which is preliminary data.</text>
</comment>
<name>A0ABT8YK72_9HYPH</name>
<dbReference type="RefSeq" id="WP_304375921.1">
    <property type="nucleotide sequence ID" value="NZ_JAUOZU010000006.1"/>
</dbReference>
<evidence type="ECO:0000313" key="1">
    <source>
        <dbReference type="EMBL" id="MDO6964004.1"/>
    </source>
</evidence>
<sequence length="177" mass="19311">MARQSKPAGDWIPDYCSKADLAVLFGVSIRTISDLDQRGLISRAEKRGLYLTKPSIEAYIGSLRKTAAGRTEETKSKLTDERLATERVTRQISEMKLAELRGETLTLDEVSEAWAKIASFMKTAVLALPSKARAQIPHLTAHDAETLKSLVKDVLNDLADEIEDAGGVGASPDKIKS</sequence>
<reference evidence="1" key="1">
    <citation type="journal article" date="2015" name="Int. J. Syst. Evol. Microbiol.">
        <title>Rhizobium alvei sp. nov., isolated from a freshwater river.</title>
        <authorList>
            <person name="Sheu S.Y."/>
            <person name="Huang H.W."/>
            <person name="Young C.C."/>
            <person name="Chen W.M."/>
        </authorList>
    </citation>
    <scope>NUCLEOTIDE SEQUENCE</scope>
    <source>
        <strain evidence="1">TNR-22</strain>
    </source>
</reference>
<accession>A0ABT8YK72</accession>
<evidence type="ECO:0000313" key="2">
    <source>
        <dbReference type="Proteomes" id="UP001174932"/>
    </source>
</evidence>
<keyword evidence="2" id="KW-1185">Reference proteome</keyword>
<proteinExistence type="predicted"/>
<protein>
    <submittedName>
        <fullName evidence="1">Uncharacterized protein</fullName>
    </submittedName>
</protein>
<dbReference type="Proteomes" id="UP001174932">
    <property type="component" value="Unassembled WGS sequence"/>
</dbReference>
<reference evidence="1" key="2">
    <citation type="submission" date="2023-07" db="EMBL/GenBank/DDBJ databases">
        <authorList>
            <person name="Shen H."/>
        </authorList>
    </citation>
    <scope>NUCLEOTIDE SEQUENCE</scope>
    <source>
        <strain evidence="1">TNR-22</strain>
    </source>
</reference>
<organism evidence="1 2">
    <name type="scientific">Rhizobium alvei</name>
    <dbReference type="NCBI Taxonomy" id="1132659"/>
    <lineage>
        <taxon>Bacteria</taxon>
        <taxon>Pseudomonadati</taxon>
        <taxon>Pseudomonadota</taxon>
        <taxon>Alphaproteobacteria</taxon>
        <taxon>Hyphomicrobiales</taxon>
        <taxon>Rhizobiaceae</taxon>
        <taxon>Rhizobium/Agrobacterium group</taxon>
        <taxon>Rhizobium</taxon>
    </lineage>
</organism>